<name>A0A8J5T734_HOMAM</name>
<dbReference type="EMBL" id="JAHLQT010009549">
    <property type="protein sequence ID" value="KAG7173534.1"/>
    <property type="molecule type" value="Genomic_DNA"/>
</dbReference>
<gene>
    <name evidence="1" type="ORF">Hamer_G020159</name>
</gene>
<dbReference type="AlphaFoldDB" id="A0A8J5T734"/>
<dbReference type="InterPro" id="IPR006631">
    <property type="entry name" value="DM4_12"/>
</dbReference>
<dbReference type="Pfam" id="PF07841">
    <property type="entry name" value="DM4_12"/>
    <property type="match status" value="1"/>
</dbReference>
<keyword evidence="2" id="KW-1185">Reference proteome</keyword>
<proteinExistence type="predicted"/>
<evidence type="ECO:0000313" key="1">
    <source>
        <dbReference type="EMBL" id="KAG7173534.1"/>
    </source>
</evidence>
<comment type="caution">
    <text evidence="1">The sequence shown here is derived from an EMBL/GenBank/DDBJ whole genome shotgun (WGS) entry which is preliminary data.</text>
</comment>
<accession>A0A8J5T734</accession>
<reference evidence="1" key="1">
    <citation type="journal article" date="2021" name="Sci. Adv.">
        <title>The American lobster genome reveals insights on longevity, neural, and immune adaptations.</title>
        <authorList>
            <person name="Polinski J.M."/>
            <person name="Zimin A.V."/>
            <person name="Clark K.F."/>
            <person name="Kohn A.B."/>
            <person name="Sadowski N."/>
            <person name="Timp W."/>
            <person name="Ptitsyn A."/>
            <person name="Khanna P."/>
            <person name="Romanova D.Y."/>
            <person name="Williams P."/>
            <person name="Greenwood S.J."/>
            <person name="Moroz L.L."/>
            <person name="Walt D.R."/>
            <person name="Bodnar A.G."/>
        </authorList>
    </citation>
    <scope>NUCLEOTIDE SEQUENCE</scope>
    <source>
        <strain evidence="1">GMGI-L3</strain>
    </source>
</reference>
<evidence type="ECO:0000313" key="2">
    <source>
        <dbReference type="Proteomes" id="UP000747542"/>
    </source>
</evidence>
<sequence>MGSLLAAIFTPREEAVMEEYKEAARVGRARESCAKHYPSCPFSIFNIFDFSKNFKASKNFMTTSTPKTFSSKSKT</sequence>
<protein>
    <submittedName>
        <fullName evidence="1">Putative DM4/DM12 family-like protein 2</fullName>
    </submittedName>
</protein>
<dbReference type="Proteomes" id="UP000747542">
    <property type="component" value="Unassembled WGS sequence"/>
</dbReference>
<organism evidence="1 2">
    <name type="scientific">Homarus americanus</name>
    <name type="common">American lobster</name>
    <dbReference type="NCBI Taxonomy" id="6706"/>
    <lineage>
        <taxon>Eukaryota</taxon>
        <taxon>Metazoa</taxon>
        <taxon>Ecdysozoa</taxon>
        <taxon>Arthropoda</taxon>
        <taxon>Crustacea</taxon>
        <taxon>Multicrustacea</taxon>
        <taxon>Malacostraca</taxon>
        <taxon>Eumalacostraca</taxon>
        <taxon>Eucarida</taxon>
        <taxon>Decapoda</taxon>
        <taxon>Pleocyemata</taxon>
        <taxon>Astacidea</taxon>
        <taxon>Nephropoidea</taxon>
        <taxon>Nephropidae</taxon>
        <taxon>Homarus</taxon>
    </lineage>
</organism>